<dbReference type="InterPro" id="IPR036411">
    <property type="entry name" value="TorD-like_sf"/>
</dbReference>
<dbReference type="SUPFAM" id="SSF89155">
    <property type="entry name" value="TorD-like"/>
    <property type="match status" value="1"/>
</dbReference>
<comment type="caution">
    <text evidence="2">The sequence shown here is derived from an EMBL/GenBank/DDBJ whole genome shotgun (WGS) entry which is preliminary data.</text>
</comment>
<dbReference type="EMBL" id="JAOTLW010000019">
    <property type="protein sequence ID" value="MDI5833230.1"/>
    <property type="molecule type" value="Genomic_DNA"/>
</dbReference>
<name>A0ABT6UHK9_9GAMM</name>
<dbReference type="Gene3D" id="1.10.3480.10">
    <property type="entry name" value="TorD-like"/>
    <property type="match status" value="1"/>
</dbReference>
<protein>
    <submittedName>
        <fullName evidence="2">Molecular chaperone TorD family protein</fullName>
    </submittedName>
</protein>
<evidence type="ECO:0000313" key="2">
    <source>
        <dbReference type="EMBL" id="MDI5833230.1"/>
    </source>
</evidence>
<organism evidence="2 3">
    <name type="scientific">Shewanella xiamenensis</name>
    <dbReference type="NCBI Taxonomy" id="332186"/>
    <lineage>
        <taxon>Bacteria</taxon>
        <taxon>Pseudomonadati</taxon>
        <taxon>Pseudomonadota</taxon>
        <taxon>Gammaproteobacteria</taxon>
        <taxon>Alteromonadales</taxon>
        <taxon>Shewanellaceae</taxon>
        <taxon>Shewanella</taxon>
    </lineage>
</organism>
<dbReference type="RefSeq" id="WP_263149108.1">
    <property type="nucleotide sequence ID" value="NZ_JAOTLW010000019.1"/>
</dbReference>
<dbReference type="PANTHER" id="PTHR34227">
    <property type="entry name" value="CHAPERONE PROTEIN YCDY"/>
    <property type="match status" value="1"/>
</dbReference>
<keyword evidence="1" id="KW-0143">Chaperone</keyword>
<evidence type="ECO:0000256" key="1">
    <source>
        <dbReference type="ARBA" id="ARBA00023186"/>
    </source>
</evidence>
<evidence type="ECO:0000313" key="3">
    <source>
        <dbReference type="Proteomes" id="UP001159075"/>
    </source>
</evidence>
<dbReference type="Proteomes" id="UP001159075">
    <property type="component" value="Unassembled WGS sequence"/>
</dbReference>
<dbReference type="PANTHER" id="PTHR34227:SF13">
    <property type="entry name" value="TAT PROOFREADING CHAPERONE DMSD-RELATED"/>
    <property type="match status" value="1"/>
</dbReference>
<dbReference type="InterPro" id="IPR050289">
    <property type="entry name" value="TorD/DmsD_chaperones"/>
</dbReference>
<dbReference type="Pfam" id="PF02613">
    <property type="entry name" value="Nitrate_red_del"/>
    <property type="match status" value="1"/>
</dbReference>
<dbReference type="InterPro" id="IPR020945">
    <property type="entry name" value="DMSO/NO3_reduct_chaperone"/>
</dbReference>
<reference evidence="2 3" key="1">
    <citation type="submission" date="2022-09" db="EMBL/GenBank/DDBJ databases">
        <title>The outer-membrane cytochrome OmcA is essential for infection of Shewanella oneidensis by a zebrafish-associated bacteriophage.</title>
        <authorList>
            <person name="Grenfell A.W."/>
            <person name="Intile P."/>
            <person name="Mcfarlane J."/>
            <person name="Leung D."/>
            <person name="Abdalla K."/>
            <person name="Wold M."/>
            <person name="Kees E."/>
            <person name="Gralnick J."/>
        </authorList>
    </citation>
    <scope>NUCLEOTIDE SEQUENCE [LARGE SCALE GENOMIC DNA]</scope>
    <source>
        <strain evidence="2 3">NF-5</strain>
    </source>
</reference>
<sequence length="221" mass="25660">MKRNNLATLNELKAISNIFHSVLMIYPEAELLNQFKEQNLAKDWPRLTNSKRESQALDELSRFLTQWSDNNDALIKLKLDYGTVFYGPNTPKATPWGSTYLSPSQLLNDSSTIELKHFYAKHGINVKAESNEPIDHIGLIMAVINFLLGKMIENPSNDDYRLVLTELLETHFLPWGNRCLQLAYENSESDYYKGFSNLGLEFFRYLIKTFNLKVKVRNIYR</sequence>
<gene>
    <name evidence="2" type="ORF">ODY93_16740</name>
</gene>
<proteinExistence type="predicted"/>
<accession>A0ABT6UHK9</accession>
<keyword evidence="3" id="KW-1185">Reference proteome</keyword>